<dbReference type="EMBL" id="MEHA01000041">
    <property type="protein sequence ID" value="ODR41005.1"/>
    <property type="molecule type" value="Genomic_DNA"/>
</dbReference>
<proteinExistence type="predicted"/>
<comment type="caution">
    <text evidence="2">The sequence shown here is derived from an EMBL/GenBank/DDBJ whole genome shotgun (WGS) entry which is preliminary data.</text>
</comment>
<organism evidence="2">
    <name type="scientific">Eisenbergiella tayi</name>
    <dbReference type="NCBI Taxonomy" id="1432052"/>
    <lineage>
        <taxon>Bacteria</taxon>
        <taxon>Bacillati</taxon>
        <taxon>Bacillota</taxon>
        <taxon>Clostridia</taxon>
        <taxon>Lachnospirales</taxon>
        <taxon>Lachnospiraceae</taxon>
        <taxon>Eisenbergiella</taxon>
    </lineage>
</organism>
<sequence>MRGRCYMQQTSLKKGFLPKNVICVCIDEIKEELIEGRMYHCYSETPVLFTNQLQLLAEMEALYDRLNFPQPSTRDRTLKPKKVQTETDKEAEAVKDEQDIKNQVGRKASFIVRVTSRQNATWQGSISWTEKGVTKHFRSALELLKLIDSAIEGSELKDGTEN</sequence>
<evidence type="ECO:0000256" key="1">
    <source>
        <dbReference type="SAM" id="MobiDB-lite"/>
    </source>
</evidence>
<reference evidence="2" key="1">
    <citation type="submission" date="2016-08" db="EMBL/GenBank/DDBJ databases">
        <authorList>
            <person name="Seilhamer J.J."/>
        </authorList>
    </citation>
    <scope>NUCLEOTIDE SEQUENCE [LARGE SCALE GENOMIC DNA]</scope>
    <source>
        <strain evidence="2">NML150140-1</strain>
    </source>
</reference>
<protein>
    <submittedName>
        <fullName evidence="2">Uncharacterized protein</fullName>
    </submittedName>
</protein>
<feature type="region of interest" description="Disordered" evidence="1">
    <location>
        <begin position="72"/>
        <end position="95"/>
    </location>
</feature>
<dbReference type="AlphaFoldDB" id="A0A1E3U763"/>
<name>A0A1E3U763_9FIRM</name>
<accession>A0A1E3U763</accession>
<gene>
    <name evidence="2" type="ORF">BEI59_32565</name>
</gene>
<feature type="compositionally biased region" description="Basic and acidic residues" evidence="1">
    <location>
        <begin position="73"/>
        <end position="95"/>
    </location>
</feature>
<evidence type="ECO:0000313" key="2">
    <source>
        <dbReference type="EMBL" id="ODR41005.1"/>
    </source>
</evidence>
<dbReference type="Proteomes" id="UP000094271">
    <property type="component" value="Unassembled WGS sequence"/>
</dbReference>